<reference evidence="1 2" key="1">
    <citation type="submission" date="2019-03" db="EMBL/GenBank/DDBJ databases">
        <authorList>
            <person name="Connerton I.F."/>
            <person name="El-Shibiny A."/>
            <person name="Hooton S."/>
            <person name="Mohamed A."/>
            <person name="Taha O."/>
            <person name="E-Sherif H.M."/>
            <person name="Connerton P.L."/>
        </authorList>
    </citation>
    <scope>NUCLEOTIDE SEQUENCE [LARGE SCALE GENOMIC DNA]</scope>
</reference>
<organism evidence="1 2">
    <name type="scientific">Salmonella phage ZCSE2</name>
    <dbReference type="NCBI Taxonomy" id="2562175"/>
    <lineage>
        <taxon>Viruses</taxon>
        <taxon>Duplodnaviria</taxon>
        <taxon>Heunggongvirae</taxon>
        <taxon>Uroviricota</taxon>
        <taxon>Caudoviricetes</taxon>
        <taxon>Loughboroughvirus</taxon>
        <taxon>Loughboroughvirus ZCSE2</taxon>
    </lineage>
</organism>
<proteinExistence type="predicted"/>
<name>A0A4D6DXW3_9CAUD</name>
<evidence type="ECO:0000313" key="2">
    <source>
        <dbReference type="Proteomes" id="UP000297083"/>
    </source>
</evidence>
<dbReference type="RefSeq" id="YP_009821761.1">
    <property type="nucleotide sequence ID" value="NC_048179.1"/>
</dbReference>
<dbReference type="GeneID" id="55013247"/>
<evidence type="ECO:0000313" key="1">
    <source>
        <dbReference type="EMBL" id="QBZ70549.1"/>
    </source>
</evidence>
<sequence length="439" mass="49148">MFNLSRIRRALFGPTAFERKYEAAIARLEQIAMDASTVGKSVNYQGKAPAHFSAGKPILDLNEHPFNASFWWSSFEMADFFSRPQPEVTQVELTQLIGKGVCVKLALTTDGPIKPGQYTARIKSVHQTKETKTMAKVFDKNGKAHDAVNFVICVDEGNTRLLTQGKVYANLGATDNAYENIWIIDDRGLKQNFSTNRFQQFKSEKQNWGIACKQYANLNIGKLYNIEKNRPGVSSLDGTSQIACIDETGNWLTYNENVFRAIKPTFSEQYLTSKMMSAQQLANHTHSAPVSINLTQGVELADDKLKYVGVKFEPNGRVYTYKYIGKVKVGDKAVVDVRNSNYPELAGTKLVDVVSVSEANSSGFNSATLKWIVSVPDFEKYERRQQAEQLLREASARLDLEVQAEMDRRKQSVVMELAQTNPEIASLLQGIAALKDQLQ</sequence>
<dbReference type="EMBL" id="MK673511">
    <property type="protein sequence ID" value="QBZ70549.1"/>
    <property type="molecule type" value="Genomic_DNA"/>
</dbReference>
<dbReference type="KEGG" id="vg:55013247"/>
<dbReference type="Proteomes" id="UP000297083">
    <property type="component" value="Segment"/>
</dbReference>
<protein>
    <submittedName>
        <fullName evidence="1">Uncharacterized protein</fullName>
    </submittedName>
</protein>
<accession>A0A4D6DXW3</accession>
<keyword evidence="2" id="KW-1185">Reference proteome</keyword>